<dbReference type="GO" id="GO:0042586">
    <property type="term" value="F:peptide deformylase activity"/>
    <property type="evidence" value="ECO:0007669"/>
    <property type="project" value="UniProtKB-UniRule"/>
</dbReference>
<protein>
    <recommendedName>
        <fullName evidence="2">Peptide deformylase</fullName>
        <shortName evidence="2">PDF</shortName>
        <ecNumber evidence="2">3.5.1.88</ecNumber>
    </recommendedName>
    <alternativeName>
        <fullName evidence="2">Polypeptide deformylase</fullName>
    </alternativeName>
</protein>
<dbReference type="CDD" id="cd00487">
    <property type="entry name" value="Pep_deformylase"/>
    <property type="match status" value="1"/>
</dbReference>
<keyword evidence="2" id="KW-0408">Iron</keyword>
<comment type="catalytic activity">
    <reaction evidence="2">
        <text>N-terminal N-formyl-L-methionyl-[peptide] + H2O = N-terminal L-methionyl-[peptide] + formate</text>
        <dbReference type="Rhea" id="RHEA:24420"/>
        <dbReference type="Rhea" id="RHEA-COMP:10639"/>
        <dbReference type="Rhea" id="RHEA-COMP:10640"/>
        <dbReference type="ChEBI" id="CHEBI:15377"/>
        <dbReference type="ChEBI" id="CHEBI:15740"/>
        <dbReference type="ChEBI" id="CHEBI:49298"/>
        <dbReference type="ChEBI" id="CHEBI:64731"/>
        <dbReference type="EC" id="3.5.1.88"/>
    </reaction>
</comment>
<dbReference type="Proteomes" id="UP000009102">
    <property type="component" value="Chromosome"/>
</dbReference>
<dbReference type="NCBIfam" id="NF001159">
    <property type="entry name" value="PRK00150.1-3"/>
    <property type="match status" value="1"/>
</dbReference>
<comment type="function">
    <text evidence="2">Removes the formyl group from the N-terminal Met of newly synthesized proteins. Requires at least a dipeptide for an efficient rate of reaction. N-terminal L-methionine is a prerequisite for activity but the enzyme has broad specificity at other positions.</text>
</comment>
<dbReference type="PANTHER" id="PTHR10458">
    <property type="entry name" value="PEPTIDE DEFORMYLASE"/>
    <property type="match status" value="1"/>
</dbReference>
<organism evidence="3 4">
    <name type="scientific">Halothiobacillus neapolitanus (strain ATCC 23641 / DSM 15147 / CIP 104769 / NCIMB 8539 / c2)</name>
    <name type="common">Thiobacillus neapolitanus</name>
    <dbReference type="NCBI Taxonomy" id="555778"/>
    <lineage>
        <taxon>Bacteria</taxon>
        <taxon>Pseudomonadati</taxon>
        <taxon>Pseudomonadota</taxon>
        <taxon>Gammaproteobacteria</taxon>
        <taxon>Chromatiales</taxon>
        <taxon>Halothiobacillaceae</taxon>
        <taxon>Halothiobacillus</taxon>
    </lineage>
</organism>
<feature type="binding site" evidence="2">
    <location>
        <position position="139"/>
    </location>
    <ligand>
        <name>Fe cation</name>
        <dbReference type="ChEBI" id="CHEBI:24875"/>
    </ligand>
</feature>
<dbReference type="GO" id="GO:0006412">
    <property type="term" value="P:translation"/>
    <property type="evidence" value="ECO:0007669"/>
    <property type="project" value="UniProtKB-UniRule"/>
</dbReference>
<dbReference type="InterPro" id="IPR023635">
    <property type="entry name" value="Peptide_deformylase"/>
</dbReference>
<dbReference type="SUPFAM" id="SSF56420">
    <property type="entry name" value="Peptide deformylase"/>
    <property type="match status" value="1"/>
</dbReference>
<dbReference type="RefSeq" id="WP_012824884.1">
    <property type="nucleotide sequence ID" value="NC_013422.1"/>
</dbReference>
<accession>D0KVM2</accession>
<dbReference type="HOGENOM" id="CLU_061901_2_1_6"/>
<dbReference type="eggNOG" id="COG0242">
    <property type="taxonomic scope" value="Bacteria"/>
</dbReference>
<keyword evidence="2" id="KW-0479">Metal-binding</keyword>
<gene>
    <name evidence="2" type="primary">def</name>
    <name evidence="3" type="ordered locus">Hneap_2031</name>
</gene>
<feature type="binding site" evidence="2">
    <location>
        <position position="97"/>
    </location>
    <ligand>
        <name>Fe cation</name>
        <dbReference type="ChEBI" id="CHEBI:24875"/>
    </ligand>
</feature>
<dbReference type="PIRSF" id="PIRSF004749">
    <property type="entry name" value="Pep_def"/>
    <property type="match status" value="1"/>
</dbReference>
<dbReference type="KEGG" id="hna:Hneap_2031"/>
<dbReference type="HAMAP" id="MF_00163">
    <property type="entry name" value="Pep_deformylase"/>
    <property type="match status" value="1"/>
</dbReference>
<comment type="similarity">
    <text evidence="1 2">Belongs to the polypeptide deformylase family.</text>
</comment>
<dbReference type="GO" id="GO:0046872">
    <property type="term" value="F:metal ion binding"/>
    <property type="evidence" value="ECO:0007669"/>
    <property type="project" value="UniProtKB-KW"/>
</dbReference>
<dbReference type="EC" id="3.5.1.88" evidence="2"/>
<dbReference type="STRING" id="555778.Hneap_2031"/>
<dbReference type="Gene3D" id="3.90.45.10">
    <property type="entry name" value="Peptide deformylase"/>
    <property type="match status" value="1"/>
</dbReference>
<dbReference type="EMBL" id="CP001801">
    <property type="protein sequence ID" value="ACX96852.1"/>
    <property type="molecule type" value="Genomic_DNA"/>
</dbReference>
<keyword evidence="2 3" id="KW-0378">Hydrolase</keyword>
<dbReference type="PRINTS" id="PR01576">
    <property type="entry name" value="PDEFORMYLASE"/>
</dbReference>
<feature type="active site" evidence="2">
    <location>
        <position position="140"/>
    </location>
</feature>
<keyword evidence="4" id="KW-1185">Reference proteome</keyword>
<dbReference type="OrthoDB" id="9804313at2"/>
<evidence type="ECO:0000256" key="2">
    <source>
        <dbReference type="HAMAP-Rule" id="MF_00163"/>
    </source>
</evidence>
<proteinExistence type="inferred from homology"/>
<feature type="binding site" evidence="2">
    <location>
        <position position="143"/>
    </location>
    <ligand>
        <name>Fe cation</name>
        <dbReference type="ChEBI" id="CHEBI:24875"/>
    </ligand>
</feature>
<dbReference type="InterPro" id="IPR036821">
    <property type="entry name" value="Peptide_deformylase_sf"/>
</dbReference>
<comment type="cofactor">
    <cofactor evidence="2">
        <name>Fe(2+)</name>
        <dbReference type="ChEBI" id="CHEBI:29033"/>
    </cofactor>
    <text evidence="2">Binds 1 Fe(2+) ion.</text>
</comment>
<evidence type="ECO:0000313" key="3">
    <source>
        <dbReference type="EMBL" id="ACX96852.1"/>
    </source>
</evidence>
<evidence type="ECO:0000313" key="4">
    <source>
        <dbReference type="Proteomes" id="UP000009102"/>
    </source>
</evidence>
<sequence length="166" mass="18304">MASLEILTYPDERLKTGCEPVDTFNPEMQSFIDHLIETCSGGPGAVGIAAPQVGVLQRICIVDATRARRPVDNHGHLVLINPEITAWDGFAVGREGCLSVPDYTGKVIRAEKIELKAQDRNGKPCTFTMSGFEARIAQHEVDHLDGILFLDRLVSRHADLKRRTPT</sequence>
<evidence type="ECO:0000256" key="1">
    <source>
        <dbReference type="ARBA" id="ARBA00010759"/>
    </source>
</evidence>
<keyword evidence="2" id="KW-0648">Protein biosynthesis</keyword>
<dbReference type="AlphaFoldDB" id="D0KVM2"/>
<dbReference type="Pfam" id="PF01327">
    <property type="entry name" value="Pep_deformylase"/>
    <property type="match status" value="1"/>
</dbReference>
<reference evidence="3 4" key="1">
    <citation type="submission" date="2009-10" db="EMBL/GenBank/DDBJ databases">
        <title>Complete sequence of Halothiobacillus neapolitanus c2.</title>
        <authorList>
            <consortium name="US DOE Joint Genome Institute"/>
            <person name="Lucas S."/>
            <person name="Copeland A."/>
            <person name="Lapidus A."/>
            <person name="Glavina del Rio T."/>
            <person name="Tice H."/>
            <person name="Bruce D."/>
            <person name="Goodwin L."/>
            <person name="Pitluck S."/>
            <person name="Davenport K."/>
            <person name="Brettin T."/>
            <person name="Detter J.C."/>
            <person name="Han C."/>
            <person name="Tapia R."/>
            <person name="Larimer F."/>
            <person name="Land M."/>
            <person name="Hauser L."/>
            <person name="Kyrpides N."/>
            <person name="Mikhailova N."/>
            <person name="Kerfeld C."/>
            <person name="Cannon G."/>
            <person name="Heinhort S."/>
        </authorList>
    </citation>
    <scope>NUCLEOTIDE SEQUENCE [LARGE SCALE GENOMIC DNA]</scope>
    <source>
        <strain evidence="4">ATCC 23641 / c2</strain>
    </source>
</reference>
<dbReference type="PANTHER" id="PTHR10458:SF22">
    <property type="entry name" value="PEPTIDE DEFORMYLASE"/>
    <property type="match status" value="1"/>
</dbReference>
<dbReference type="NCBIfam" id="TIGR00079">
    <property type="entry name" value="pept_deformyl"/>
    <property type="match status" value="1"/>
</dbReference>
<name>D0KVM2_HALNC</name>